<feature type="binding site" description="covalent" evidence="9">
    <location>
        <position position="77"/>
    </location>
    <ligand>
        <name>heme c</name>
        <dbReference type="ChEBI" id="CHEBI:61717"/>
        <label>1</label>
    </ligand>
</feature>
<dbReference type="AlphaFoldDB" id="A0A512IX93"/>
<evidence type="ECO:0000313" key="15">
    <source>
        <dbReference type="Proteomes" id="UP000321960"/>
    </source>
</evidence>
<dbReference type="OrthoDB" id="9811281at2"/>
<dbReference type="SUPFAM" id="SSF46626">
    <property type="entry name" value="Cytochrome c"/>
    <property type="match status" value="3"/>
</dbReference>
<evidence type="ECO:0000256" key="4">
    <source>
        <dbReference type="ARBA" id="ARBA00022723"/>
    </source>
</evidence>
<evidence type="ECO:0000256" key="7">
    <source>
        <dbReference type="ARBA" id="ARBA00023004"/>
    </source>
</evidence>
<dbReference type="InterPro" id="IPR051459">
    <property type="entry name" value="Cytochrome_c-type_DH"/>
</dbReference>
<dbReference type="Proteomes" id="UP001156856">
    <property type="component" value="Unassembled WGS sequence"/>
</dbReference>
<keyword evidence="8 11" id="KW-0472">Membrane</keyword>
<evidence type="ECO:0000256" key="10">
    <source>
        <dbReference type="PIRSR" id="PIRSR000018-51"/>
    </source>
</evidence>
<dbReference type="GO" id="GO:0009055">
    <property type="term" value="F:electron transfer activity"/>
    <property type="evidence" value="ECO:0007669"/>
    <property type="project" value="InterPro"/>
</dbReference>
<dbReference type="InterPro" id="IPR009056">
    <property type="entry name" value="Cyt_c-like_dom"/>
</dbReference>
<feature type="domain" description="Cytochrome c" evidence="12">
    <location>
        <begin position="60"/>
        <end position="163"/>
    </location>
</feature>
<evidence type="ECO:0000313" key="14">
    <source>
        <dbReference type="EMBL" id="GLS67719.1"/>
    </source>
</evidence>
<organism evidence="13 15">
    <name type="scientific">Methylobacterium oxalidis</name>
    <dbReference type="NCBI Taxonomy" id="944322"/>
    <lineage>
        <taxon>Bacteria</taxon>
        <taxon>Pseudomonadati</taxon>
        <taxon>Pseudomonadota</taxon>
        <taxon>Alphaproteobacteria</taxon>
        <taxon>Hyphomicrobiales</taxon>
        <taxon>Methylobacteriaceae</taxon>
        <taxon>Methylobacterium</taxon>
    </lineage>
</organism>
<feature type="binding site" description="covalent" evidence="9">
    <location>
        <position position="220"/>
    </location>
    <ligand>
        <name>heme c</name>
        <dbReference type="ChEBI" id="CHEBI:61717"/>
        <label>2</label>
    </ligand>
</feature>
<evidence type="ECO:0000256" key="9">
    <source>
        <dbReference type="PIRSR" id="PIRSR000018-50"/>
    </source>
</evidence>
<evidence type="ECO:0000256" key="1">
    <source>
        <dbReference type="ARBA" id="ARBA00004236"/>
    </source>
</evidence>
<reference evidence="14" key="4">
    <citation type="submission" date="2023-01" db="EMBL/GenBank/DDBJ databases">
        <title>Draft genome sequence of Methylobacterium oxalidis strain NBRC 107715.</title>
        <authorList>
            <person name="Sun Q."/>
            <person name="Mori K."/>
        </authorList>
    </citation>
    <scope>NUCLEOTIDE SEQUENCE</scope>
    <source>
        <strain evidence="14">NBRC 107715</strain>
    </source>
</reference>
<keyword evidence="6" id="KW-0677">Repeat</keyword>
<dbReference type="GO" id="GO:0016614">
    <property type="term" value="F:oxidoreductase activity, acting on CH-OH group of donors"/>
    <property type="evidence" value="ECO:0007669"/>
    <property type="project" value="InterPro"/>
</dbReference>
<keyword evidence="7 10" id="KW-0408">Iron</keyword>
<dbReference type="Proteomes" id="UP000321960">
    <property type="component" value="Unassembled WGS sequence"/>
</dbReference>
<dbReference type="InterPro" id="IPR014353">
    <property type="entry name" value="Membr-bd_ADH_cyt_c"/>
</dbReference>
<feature type="domain" description="Cytochrome c" evidence="12">
    <location>
        <begin position="198"/>
        <end position="311"/>
    </location>
</feature>
<comment type="cofactor">
    <cofactor evidence="9">
        <name>heme c</name>
        <dbReference type="ChEBI" id="CHEBI:61717"/>
    </cofactor>
    <text evidence="9">Binds 3 heme c groups covalently per subunit.</text>
</comment>
<dbReference type="EMBL" id="BJZU01000004">
    <property type="protein sequence ID" value="GEP02340.1"/>
    <property type="molecule type" value="Genomic_DNA"/>
</dbReference>
<evidence type="ECO:0000313" key="16">
    <source>
        <dbReference type="Proteomes" id="UP001156856"/>
    </source>
</evidence>
<feature type="binding site" description="covalent" evidence="9">
    <location>
        <position position="223"/>
    </location>
    <ligand>
        <name>heme c</name>
        <dbReference type="ChEBI" id="CHEBI:61717"/>
        <label>2</label>
    </ligand>
</feature>
<dbReference type="InterPro" id="IPR036909">
    <property type="entry name" value="Cyt_c-like_dom_sf"/>
</dbReference>
<evidence type="ECO:0000256" key="8">
    <source>
        <dbReference type="ARBA" id="ARBA00023136"/>
    </source>
</evidence>
<evidence type="ECO:0000256" key="5">
    <source>
        <dbReference type="ARBA" id="ARBA00022729"/>
    </source>
</evidence>
<keyword evidence="16" id="KW-1185">Reference proteome</keyword>
<proteinExistence type="predicted"/>
<evidence type="ECO:0000256" key="3">
    <source>
        <dbReference type="ARBA" id="ARBA00022617"/>
    </source>
</evidence>
<dbReference type="Pfam" id="PF00034">
    <property type="entry name" value="Cytochrom_C"/>
    <property type="match status" value="1"/>
</dbReference>
<dbReference type="GO" id="GO:0020037">
    <property type="term" value="F:heme binding"/>
    <property type="evidence" value="ECO:0007669"/>
    <property type="project" value="InterPro"/>
</dbReference>
<feature type="binding site" description="axial binding residue" evidence="10">
    <location>
        <position position="352"/>
    </location>
    <ligand>
        <name>heme c</name>
        <dbReference type="ChEBI" id="CHEBI:61717"/>
        <label>3</label>
    </ligand>
    <ligandPart>
        <name>Fe</name>
        <dbReference type="ChEBI" id="CHEBI:18248"/>
    </ligandPart>
</feature>
<feature type="binding site" description="covalent" evidence="9">
    <location>
        <position position="348"/>
    </location>
    <ligand>
        <name>heme c</name>
        <dbReference type="ChEBI" id="CHEBI:61717"/>
        <label>3</label>
    </ligand>
</feature>
<dbReference type="GO" id="GO:0005506">
    <property type="term" value="F:iron ion binding"/>
    <property type="evidence" value="ECO:0007669"/>
    <property type="project" value="InterPro"/>
</dbReference>
<keyword evidence="11" id="KW-1133">Transmembrane helix</keyword>
<accession>A0A512IX93</accession>
<keyword evidence="2" id="KW-1003">Cell membrane</keyword>
<dbReference type="PANTHER" id="PTHR35008:SF8">
    <property type="entry name" value="ALCOHOL DEHYDROGENASE CYTOCHROME C SUBUNIT"/>
    <property type="match status" value="1"/>
</dbReference>
<dbReference type="Gene3D" id="1.10.760.10">
    <property type="entry name" value="Cytochrome c-like domain"/>
    <property type="match status" value="2"/>
</dbReference>
<evidence type="ECO:0000256" key="2">
    <source>
        <dbReference type="ARBA" id="ARBA00022475"/>
    </source>
</evidence>
<comment type="subcellular location">
    <subcellularLocation>
        <location evidence="1">Cell membrane</location>
    </subcellularLocation>
</comment>
<protein>
    <submittedName>
        <fullName evidence="13">Alcohol dehydrogenase</fullName>
    </submittedName>
</protein>
<comment type="caution">
    <text evidence="13">The sequence shown here is derived from an EMBL/GenBank/DDBJ whole genome shotgun (WGS) entry which is preliminary data.</text>
</comment>
<keyword evidence="3 9" id="KW-0349">Heme</keyword>
<reference evidence="14" key="1">
    <citation type="journal article" date="2014" name="Int. J. Syst. Evol. Microbiol.">
        <title>Complete genome of a new Firmicutes species belonging to the dominant human colonic microbiota ('Ruminococcus bicirculans') reveals two chromosomes and a selective capacity to utilize plant glucans.</title>
        <authorList>
            <consortium name="NISC Comparative Sequencing Program"/>
            <person name="Wegmann U."/>
            <person name="Louis P."/>
            <person name="Goesmann A."/>
            <person name="Henrissat B."/>
            <person name="Duncan S.H."/>
            <person name="Flint H.J."/>
        </authorList>
    </citation>
    <scope>NUCLEOTIDE SEQUENCE</scope>
    <source>
        <strain evidence="14">NBRC 107715</strain>
    </source>
</reference>
<keyword evidence="4 10" id="KW-0479">Metal-binding</keyword>
<feature type="binding site" description="covalent" evidence="9">
    <location>
        <position position="74"/>
    </location>
    <ligand>
        <name>heme c</name>
        <dbReference type="ChEBI" id="CHEBI:61717"/>
        <label>1</label>
    </ligand>
</feature>
<reference evidence="13 15" key="3">
    <citation type="submission" date="2019-07" db="EMBL/GenBank/DDBJ databases">
        <title>Whole genome shotgun sequence of Methylobacterium oxalidis NBRC 107715.</title>
        <authorList>
            <person name="Hosoyama A."/>
            <person name="Uohara A."/>
            <person name="Ohji S."/>
            <person name="Ichikawa N."/>
        </authorList>
    </citation>
    <scope>NUCLEOTIDE SEQUENCE [LARGE SCALE GENOMIC DNA]</scope>
    <source>
        <strain evidence="13 15">NBRC 107715</strain>
    </source>
</reference>
<keyword evidence="11" id="KW-0812">Transmembrane</keyword>
<evidence type="ECO:0000259" key="12">
    <source>
        <dbReference type="PROSITE" id="PS51007"/>
    </source>
</evidence>
<sequence length="444" mass="48061">MWRRLASRRERNPGRRSPWWRRLIVGFGLLAVAGGAAFFLAWQPAIEPVSTPDRASFQPDQIRKGAALASAGFCSTCHTTDETKPFAGGYPLKTPFGTIYGTNITPDRDTGIGTWSLAAFRRSMREGIDRAGSHLYPAFPYTHFTQLTDGDIEALYAYLMTRDAVRAEAPEPDLPFPYSIRPLLAGWNLLFLRVGPLPAGDSGDPVLERGRYLSEALSHCSACHAPRNALRAERAELHFAGGMAEGWWSPPLDRSSPAPVPWTRETLFNYLHSWDSAHGGAAGPMKPVVAGLGRLPEADVRAIARYVAATMGLPAPDRPAPAEKPTDIAPARADEIHRRGAGIYRGACASCHESGGRVPFTVASLGQHTTLAGPLPDNVIRVILEGVHPPEGEVGAIMPGYAGVLDADQIADLLAYLRVRFTNAPAWPALKDDVRRIGAEEPKG</sequence>
<keyword evidence="5" id="KW-0732">Signal</keyword>
<feature type="binding site" description="axial binding residue" evidence="10">
    <location>
        <position position="78"/>
    </location>
    <ligand>
        <name>heme c</name>
        <dbReference type="ChEBI" id="CHEBI:61717"/>
        <label>1</label>
    </ligand>
    <ligandPart>
        <name>Fe</name>
        <dbReference type="ChEBI" id="CHEBI:18248"/>
    </ligandPart>
</feature>
<dbReference type="PANTHER" id="PTHR35008">
    <property type="entry name" value="BLL4482 PROTEIN-RELATED"/>
    <property type="match status" value="1"/>
</dbReference>
<dbReference type="GO" id="GO:0005886">
    <property type="term" value="C:plasma membrane"/>
    <property type="evidence" value="ECO:0007669"/>
    <property type="project" value="UniProtKB-SubCell"/>
</dbReference>
<feature type="domain" description="Cytochrome c" evidence="12">
    <location>
        <begin position="335"/>
        <end position="421"/>
    </location>
</feature>
<reference evidence="16" key="2">
    <citation type="journal article" date="2019" name="Int. J. Syst. Evol. Microbiol.">
        <title>The Global Catalogue of Microorganisms (GCM) 10K type strain sequencing project: providing services to taxonomists for standard genome sequencing and annotation.</title>
        <authorList>
            <consortium name="The Broad Institute Genomics Platform"/>
            <consortium name="The Broad Institute Genome Sequencing Center for Infectious Disease"/>
            <person name="Wu L."/>
            <person name="Ma J."/>
        </authorList>
    </citation>
    <scope>NUCLEOTIDE SEQUENCE [LARGE SCALE GENOMIC DNA]</scope>
    <source>
        <strain evidence="16">NBRC 107715</strain>
    </source>
</reference>
<dbReference type="PROSITE" id="PS51007">
    <property type="entry name" value="CYTC"/>
    <property type="match status" value="3"/>
</dbReference>
<evidence type="ECO:0000256" key="6">
    <source>
        <dbReference type="ARBA" id="ARBA00022737"/>
    </source>
</evidence>
<name>A0A512IX93_9HYPH</name>
<dbReference type="PIRSF" id="PIRSF000018">
    <property type="entry name" value="Mb_ADH_cyt_c"/>
    <property type="match status" value="1"/>
</dbReference>
<dbReference type="EMBL" id="BSPK01000117">
    <property type="protein sequence ID" value="GLS67719.1"/>
    <property type="molecule type" value="Genomic_DNA"/>
</dbReference>
<feature type="binding site" description="covalent" evidence="9">
    <location>
        <position position="351"/>
    </location>
    <ligand>
        <name>heme c</name>
        <dbReference type="ChEBI" id="CHEBI:61717"/>
        <label>3</label>
    </ligand>
</feature>
<dbReference type="Pfam" id="PF13442">
    <property type="entry name" value="Cytochrome_CBB3"/>
    <property type="match status" value="1"/>
</dbReference>
<gene>
    <name evidence="14" type="ORF">GCM10007888_61040</name>
    <name evidence="13" type="ORF">MOX02_03780</name>
</gene>
<evidence type="ECO:0000313" key="13">
    <source>
        <dbReference type="EMBL" id="GEP02340.1"/>
    </source>
</evidence>
<dbReference type="RefSeq" id="WP_147024025.1">
    <property type="nucleotide sequence ID" value="NZ_BJZU01000004.1"/>
</dbReference>
<evidence type="ECO:0000256" key="11">
    <source>
        <dbReference type="SAM" id="Phobius"/>
    </source>
</evidence>
<feature type="binding site" description="axial binding residue" evidence="10">
    <location>
        <position position="224"/>
    </location>
    <ligand>
        <name>heme c</name>
        <dbReference type="ChEBI" id="CHEBI:61717"/>
        <label>2</label>
    </ligand>
    <ligandPart>
        <name>Fe</name>
        <dbReference type="ChEBI" id="CHEBI:18248"/>
    </ligandPart>
</feature>
<feature type="transmembrane region" description="Helical" evidence="11">
    <location>
        <begin position="20"/>
        <end position="42"/>
    </location>
</feature>